<dbReference type="Gene3D" id="1.25.40.80">
    <property type="match status" value="1"/>
</dbReference>
<dbReference type="AlphaFoldDB" id="A0AAN8UKK3"/>
<dbReference type="SUPFAM" id="SSF52425">
    <property type="entry name" value="Cryptochrome/photolyase, N-terminal domain"/>
    <property type="match status" value="1"/>
</dbReference>
<comment type="cofactor">
    <cofactor evidence="4">
        <name>FAD</name>
        <dbReference type="ChEBI" id="CHEBI:57692"/>
    </cofactor>
    <text evidence="4">Binds 1 FAD per subunit.</text>
</comment>
<dbReference type="EMBL" id="JBAMMX010000027">
    <property type="protein sequence ID" value="KAK6912358.1"/>
    <property type="molecule type" value="Genomic_DNA"/>
</dbReference>
<accession>A0AAN8UKK3</accession>
<dbReference type="Pfam" id="PF03441">
    <property type="entry name" value="FAD_binding_7"/>
    <property type="match status" value="1"/>
</dbReference>
<dbReference type="InterPro" id="IPR005101">
    <property type="entry name" value="Cryptochr/Photolyase_FAD-bd"/>
</dbReference>
<dbReference type="SUPFAM" id="SSF48173">
    <property type="entry name" value="Cryptochrome/photolyase FAD-binding domain"/>
    <property type="match status" value="1"/>
</dbReference>
<evidence type="ECO:0000256" key="3">
    <source>
        <dbReference type="ARBA" id="ARBA00022827"/>
    </source>
</evidence>
<dbReference type="GO" id="GO:0003677">
    <property type="term" value="F:DNA binding"/>
    <property type="evidence" value="ECO:0007669"/>
    <property type="project" value="TreeGrafter"/>
</dbReference>
<dbReference type="InterPro" id="IPR036155">
    <property type="entry name" value="Crypto/Photolyase_N_sf"/>
</dbReference>
<comment type="similarity">
    <text evidence="1">Belongs to the DNA photolyase class-1 family.</text>
</comment>
<evidence type="ECO:0000259" key="6">
    <source>
        <dbReference type="Pfam" id="PF03441"/>
    </source>
</evidence>
<evidence type="ECO:0000256" key="4">
    <source>
        <dbReference type="PIRSR" id="PIRSR602081-1"/>
    </source>
</evidence>
<feature type="domain" description="Cryptochrome/DNA photolyase FAD-binding" evidence="6">
    <location>
        <begin position="275"/>
        <end position="362"/>
    </location>
</feature>
<dbReference type="Proteomes" id="UP001370490">
    <property type="component" value="Unassembled WGS sequence"/>
</dbReference>
<keyword evidence="3 4" id="KW-0274">FAD</keyword>
<name>A0AAN8UKK3_9MAGN</name>
<evidence type="ECO:0000256" key="5">
    <source>
        <dbReference type="SAM" id="MobiDB-lite"/>
    </source>
</evidence>
<feature type="binding site" evidence="4">
    <location>
        <begin position="205"/>
        <end position="209"/>
    </location>
    <ligand>
        <name>FAD</name>
        <dbReference type="ChEBI" id="CHEBI:57692"/>
    </ligand>
</feature>
<dbReference type="GO" id="GO:0000719">
    <property type="term" value="P:photoreactive repair"/>
    <property type="evidence" value="ECO:0007669"/>
    <property type="project" value="TreeGrafter"/>
</dbReference>
<proteinExistence type="inferred from homology"/>
<gene>
    <name evidence="7" type="ORF">RJ641_021959</name>
</gene>
<reference evidence="7 8" key="1">
    <citation type="submission" date="2023-12" db="EMBL/GenBank/DDBJ databases">
        <title>A high-quality genome assembly for Dillenia turbinata (Dilleniales).</title>
        <authorList>
            <person name="Chanderbali A."/>
        </authorList>
    </citation>
    <scope>NUCLEOTIDE SEQUENCE [LARGE SCALE GENOMIC DNA]</scope>
    <source>
        <strain evidence="7">LSX21</strain>
        <tissue evidence="7">Leaf</tissue>
    </source>
</reference>
<feature type="region of interest" description="Disordered" evidence="5">
    <location>
        <begin position="376"/>
        <end position="426"/>
    </location>
</feature>
<evidence type="ECO:0000313" key="8">
    <source>
        <dbReference type="Proteomes" id="UP001370490"/>
    </source>
</evidence>
<comment type="caution">
    <text evidence="7">The sequence shown here is derived from an EMBL/GenBank/DDBJ whole genome shotgun (WGS) entry which is preliminary data.</text>
</comment>
<dbReference type="InterPro" id="IPR002081">
    <property type="entry name" value="Cryptochrome/DNA_photolyase_1"/>
</dbReference>
<dbReference type="PANTHER" id="PTHR11455">
    <property type="entry name" value="CRYPTOCHROME"/>
    <property type="match status" value="1"/>
</dbReference>
<protein>
    <submittedName>
        <fullName evidence="7">Cryptochrome/DNA photolyase, FAD-binding domain</fullName>
    </submittedName>
</protein>
<organism evidence="7 8">
    <name type="scientific">Dillenia turbinata</name>
    <dbReference type="NCBI Taxonomy" id="194707"/>
    <lineage>
        <taxon>Eukaryota</taxon>
        <taxon>Viridiplantae</taxon>
        <taxon>Streptophyta</taxon>
        <taxon>Embryophyta</taxon>
        <taxon>Tracheophyta</taxon>
        <taxon>Spermatophyta</taxon>
        <taxon>Magnoliopsida</taxon>
        <taxon>eudicotyledons</taxon>
        <taxon>Gunneridae</taxon>
        <taxon>Pentapetalae</taxon>
        <taxon>Dilleniales</taxon>
        <taxon>Dilleniaceae</taxon>
        <taxon>Dillenia</taxon>
    </lineage>
</organism>
<keyword evidence="8" id="KW-1185">Reference proteome</keyword>
<evidence type="ECO:0000256" key="2">
    <source>
        <dbReference type="ARBA" id="ARBA00022630"/>
    </source>
</evidence>
<dbReference type="GO" id="GO:0071949">
    <property type="term" value="F:FAD binding"/>
    <property type="evidence" value="ECO:0007669"/>
    <property type="project" value="TreeGrafter"/>
</dbReference>
<feature type="binding site" evidence="4">
    <location>
        <position position="192"/>
    </location>
    <ligand>
        <name>FAD</name>
        <dbReference type="ChEBI" id="CHEBI:57692"/>
    </ligand>
</feature>
<dbReference type="InterPro" id="IPR036134">
    <property type="entry name" value="Crypto/Photolyase_FAD-like_sf"/>
</dbReference>
<keyword evidence="2 4" id="KW-0285">Flavoprotein</keyword>
<dbReference type="PANTHER" id="PTHR11455:SF22">
    <property type="entry name" value="CRYPTOCHROME DASH"/>
    <property type="match status" value="1"/>
</dbReference>
<evidence type="ECO:0000256" key="1">
    <source>
        <dbReference type="ARBA" id="ARBA00005862"/>
    </source>
</evidence>
<feature type="binding site" evidence="4">
    <location>
        <begin position="301"/>
        <end position="303"/>
    </location>
    <ligand>
        <name>FAD</name>
        <dbReference type="ChEBI" id="CHEBI:57692"/>
    </ligand>
</feature>
<dbReference type="GO" id="GO:0003904">
    <property type="term" value="F:deoxyribodipyrimidine photo-lyase activity"/>
    <property type="evidence" value="ECO:0007669"/>
    <property type="project" value="TreeGrafter"/>
</dbReference>
<dbReference type="Gene3D" id="1.10.579.10">
    <property type="entry name" value="DNA Cyclobutane Dipyrimidine Photolyase, subunit A, domain 3"/>
    <property type="match status" value="1"/>
</dbReference>
<sequence length="426" mass="48599">MRFFTLLGIPVRPFCLSIVLILVSFPLPISLLSPKLEVFALKETCHEEILVERRISEALQNVMLPPSAEQTITRSSTKNPKLKLVWGHTMYHINDLPFDVANLPDVYTQFRKAVEYKCQVRGTIKMPMSLGPPPKNVGDWGCPLHLISLDSRRRRQVSKGLRFVGGESAALSRVDEYFWKKARWLFDLVQAYKETRNGMLGPNYSTKFSPWLASGSLSPHVIYEEVKRYEKERVANESTYWVHVKSRTAGMVEVICTVFSSIEKFLTKLLAFFLIVCSFLVRDMGVDWRMGAEWFETCLLDYDPCSNYGNWTYGAGVGNDPREDRYFSIPKQAQTYDPEGEYVAYWLPELRTLAKDERHSPGGSYIPQIVPLKHGNAYNRHNGSGSRSGAYARPRSRNFRSAQAKTEDRKGGPSGKQMSDVKRNAL</sequence>
<evidence type="ECO:0000313" key="7">
    <source>
        <dbReference type="EMBL" id="KAK6912358.1"/>
    </source>
</evidence>